<evidence type="ECO:0000313" key="12">
    <source>
        <dbReference type="Proteomes" id="UP000638263"/>
    </source>
</evidence>
<comment type="similarity">
    <text evidence="2 10">Belongs to the gluconokinase GntK/GntV family.</text>
</comment>
<dbReference type="InterPro" id="IPR027417">
    <property type="entry name" value="P-loop_NTPase"/>
</dbReference>
<organism evidence="11 12">
    <name type="scientific">Nocardia jinanensis</name>
    <dbReference type="NCBI Taxonomy" id="382504"/>
    <lineage>
        <taxon>Bacteria</taxon>
        <taxon>Bacillati</taxon>
        <taxon>Actinomycetota</taxon>
        <taxon>Actinomycetes</taxon>
        <taxon>Mycobacteriales</taxon>
        <taxon>Nocardiaceae</taxon>
        <taxon>Nocardia</taxon>
    </lineage>
</organism>
<dbReference type="Proteomes" id="UP000638263">
    <property type="component" value="Unassembled WGS sequence"/>
</dbReference>
<dbReference type="RefSeq" id="WP_062997047.1">
    <property type="nucleotide sequence ID" value="NZ_BMMH01000002.1"/>
</dbReference>
<keyword evidence="7 10" id="KW-0067">ATP-binding</keyword>
<dbReference type="CDD" id="cd02021">
    <property type="entry name" value="GntK"/>
    <property type="match status" value="1"/>
</dbReference>
<sequence length="187" mass="20022">MTVVESADIPARSGVPCVVVMGVSGTGKTTTARLLALRLGVPFADADDLHPRANIAKMASGVPLDDSDREPWLASVGDWLRTRAAAGTGGVIACSALKRRYRDLLRDRAPGTYFLLLTADRDDLLERIAGRAQHFMPSALLDSQLAALEPLQPGERGVALHGSRDAEHAVDAALRSLRDHTADRHGR</sequence>
<evidence type="ECO:0000256" key="5">
    <source>
        <dbReference type="ARBA" id="ARBA00022741"/>
    </source>
</evidence>
<dbReference type="PANTHER" id="PTHR43442:SF3">
    <property type="entry name" value="GLUCONOKINASE-RELATED"/>
    <property type="match status" value="1"/>
</dbReference>
<dbReference type="EC" id="2.7.1.12" evidence="3 10"/>
<evidence type="ECO:0000256" key="3">
    <source>
        <dbReference type="ARBA" id="ARBA00012054"/>
    </source>
</evidence>
<comment type="catalytic activity">
    <reaction evidence="9 10">
        <text>D-gluconate + ATP = 6-phospho-D-gluconate + ADP + H(+)</text>
        <dbReference type="Rhea" id="RHEA:19433"/>
        <dbReference type="ChEBI" id="CHEBI:15378"/>
        <dbReference type="ChEBI" id="CHEBI:18391"/>
        <dbReference type="ChEBI" id="CHEBI:30616"/>
        <dbReference type="ChEBI" id="CHEBI:58759"/>
        <dbReference type="ChEBI" id="CHEBI:456216"/>
        <dbReference type="EC" id="2.7.1.12"/>
    </reaction>
</comment>
<dbReference type="InterPro" id="IPR006001">
    <property type="entry name" value="Therm_gnt_kin"/>
</dbReference>
<comment type="pathway">
    <text evidence="1">Carbohydrate acid metabolism.</text>
</comment>
<dbReference type="AlphaFoldDB" id="A0A917VNN5"/>
<protein>
    <recommendedName>
        <fullName evidence="3 10">Gluconokinase</fullName>
        <ecNumber evidence="3 10">2.7.1.12</ecNumber>
    </recommendedName>
</protein>
<dbReference type="Pfam" id="PF13671">
    <property type="entry name" value="AAA_33"/>
    <property type="match status" value="1"/>
</dbReference>
<keyword evidence="4 10" id="KW-0808">Transferase</keyword>
<evidence type="ECO:0000256" key="6">
    <source>
        <dbReference type="ARBA" id="ARBA00022777"/>
    </source>
</evidence>
<dbReference type="FunFam" id="3.40.50.300:FF:000522">
    <property type="entry name" value="Gluconokinase"/>
    <property type="match status" value="1"/>
</dbReference>
<dbReference type="SUPFAM" id="SSF52540">
    <property type="entry name" value="P-loop containing nucleoside triphosphate hydrolases"/>
    <property type="match status" value="1"/>
</dbReference>
<keyword evidence="5 10" id="KW-0547">Nucleotide-binding</keyword>
<comment type="caution">
    <text evidence="11">The sequence shown here is derived from an EMBL/GenBank/DDBJ whole genome shotgun (WGS) entry which is preliminary data.</text>
</comment>
<evidence type="ECO:0000256" key="7">
    <source>
        <dbReference type="ARBA" id="ARBA00022840"/>
    </source>
</evidence>
<proteinExistence type="inferred from homology"/>
<keyword evidence="6 10" id="KW-0418">Kinase</keyword>
<gene>
    <name evidence="11" type="ORF">GCM10011588_12260</name>
</gene>
<dbReference type="GO" id="GO:0019521">
    <property type="term" value="P:D-gluconate metabolic process"/>
    <property type="evidence" value="ECO:0007669"/>
    <property type="project" value="UniProtKB-KW"/>
</dbReference>
<keyword evidence="12" id="KW-1185">Reference proteome</keyword>
<dbReference type="EMBL" id="BMMH01000002">
    <property type="protein sequence ID" value="GGK99163.1"/>
    <property type="molecule type" value="Genomic_DNA"/>
</dbReference>
<evidence type="ECO:0000256" key="1">
    <source>
        <dbReference type="ARBA" id="ARBA00004761"/>
    </source>
</evidence>
<dbReference type="NCBIfam" id="TIGR01313">
    <property type="entry name" value="therm_gnt_kin"/>
    <property type="match status" value="1"/>
</dbReference>
<dbReference type="GO" id="GO:0005737">
    <property type="term" value="C:cytoplasm"/>
    <property type="evidence" value="ECO:0007669"/>
    <property type="project" value="TreeGrafter"/>
</dbReference>
<evidence type="ECO:0000256" key="4">
    <source>
        <dbReference type="ARBA" id="ARBA00022679"/>
    </source>
</evidence>
<reference evidence="11" key="1">
    <citation type="journal article" date="2014" name="Int. J. Syst. Evol. Microbiol.">
        <title>Complete genome sequence of Corynebacterium casei LMG S-19264T (=DSM 44701T), isolated from a smear-ripened cheese.</title>
        <authorList>
            <consortium name="US DOE Joint Genome Institute (JGI-PGF)"/>
            <person name="Walter F."/>
            <person name="Albersmeier A."/>
            <person name="Kalinowski J."/>
            <person name="Ruckert C."/>
        </authorList>
    </citation>
    <scope>NUCLEOTIDE SEQUENCE</scope>
    <source>
        <strain evidence="11">CGMCC 4.3508</strain>
    </source>
</reference>
<dbReference type="PANTHER" id="PTHR43442">
    <property type="entry name" value="GLUCONOKINASE-RELATED"/>
    <property type="match status" value="1"/>
</dbReference>
<evidence type="ECO:0000256" key="9">
    <source>
        <dbReference type="ARBA" id="ARBA00048090"/>
    </source>
</evidence>
<reference evidence="11" key="2">
    <citation type="submission" date="2020-09" db="EMBL/GenBank/DDBJ databases">
        <authorList>
            <person name="Sun Q."/>
            <person name="Zhou Y."/>
        </authorList>
    </citation>
    <scope>NUCLEOTIDE SEQUENCE</scope>
    <source>
        <strain evidence="11">CGMCC 4.3508</strain>
    </source>
</reference>
<evidence type="ECO:0000313" key="11">
    <source>
        <dbReference type="EMBL" id="GGK99163.1"/>
    </source>
</evidence>
<dbReference type="GO" id="GO:0046316">
    <property type="term" value="F:gluconokinase activity"/>
    <property type="evidence" value="ECO:0007669"/>
    <property type="project" value="UniProtKB-EC"/>
</dbReference>
<evidence type="ECO:0000256" key="8">
    <source>
        <dbReference type="ARBA" id="ARBA00023064"/>
    </source>
</evidence>
<dbReference type="Gene3D" id="3.40.50.300">
    <property type="entry name" value="P-loop containing nucleotide triphosphate hydrolases"/>
    <property type="match status" value="1"/>
</dbReference>
<evidence type="ECO:0000256" key="10">
    <source>
        <dbReference type="RuleBase" id="RU363066"/>
    </source>
</evidence>
<dbReference type="GO" id="GO:0005524">
    <property type="term" value="F:ATP binding"/>
    <property type="evidence" value="ECO:0007669"/>
    <property type="project" value="UniProtKB-KW"/>
</dbReference>
<name>A0A917VNN5_9NOCA</name>
<accession>A0A917VNN5</accession>
<keyword evidence="8" id="KW-0311">Gluconate utilization</keyword>
<evidence type="ECO:0000256" key="2">
    <source>
        <dbReference type="ARBA" id="ARBA00008420"/>
    </source>
</evidence>